<organism evidence="2 3">
    <name type="scientific">Echria macrotheca</name>
    <dbReference type="NCBI Taxonomy" id="438768"/>
    <lineage>
        <taxon>Eukaryota</taxon>
        <taxon>Fungi</taxon>
        <taxon>Dikarya</taxon>
        <taxon>Ascomycota</taxon>
        <taxon>Pezizomycotina</taxon>
        <taxon>Sordariomycetes</taxon>
        <taxon>Sordariomycetidae</taxon>
        <taxon>Sordariales</taxon>
        <taxon>Schizotheciaceae</taxon>
        <taxon>Echria</taxon>
    </lineage>
</organism>
<dbReference type="Pfam" id="PF06985">
    <property type="entry name" value="HET"/>
    <property type="match status" value="1"/>
</dbReference>
<dbReference type="InterPro" id="IPR052895">
    <property type="entry name" value="HetReg/Transcr_Mod"/>
</dbReference>
<accession>A0AAJ0B779</accession>
<keyword evidence="3" id="KW-1185">Reference proteome</keyword>
<dbReference type="Proteomes" id="UP001239445">
    <property type="component" value="Unassembled WGS sequence"/>
</dbReference>
<feature type="domain" description="Heterokaryon incompatibility" evidence="1">
    <location>
        <begin position="64"/>
        <end position="230"/>
    </location>
</feature>
<proteinExistence type="predicted"/>
<evidence type="ECO:0000313" key="2">
    <source>
        <dbReference type="EMBL" id="KAK1751462.1"/>
    </source>
</evidence>
<evidence type="ECO:0000313" key="3">
    <source>
        <dbReference type="Proteomes" id="UP001239445"/>
    </source>
</evidence>
<gene>
    <name evidence="2" type="ORF">QBC47DRAFT_434605</name>
</gene>
<dbReference type="EMBL" id="MU839842">
    <property type="protein sequence ID" value="KAK1751462.1"/>
    <property type="molecule type" value="Genomic_DNA"/>
</dbReference>
<protein>
    <submittedName>
        <fullName evidence="2">Heterokaryon incompatibility protein-domain-containing protein</fullName>
    </submittedName>
</protein>
<evidence type="ECO:0000259" key="1">
    <source>
        <dbReference type="Pfam" id="PF06985"/>
    </source>
</evidence>
<dbReference type="PANTHER" id="PTHR24148">
    <property type="entry name" value="ANKYRIN REPEAT DOMAIN-CONTAINING PROTEIN 39 HOMOLOG-RELATED"/>
    <property type="match status" value="1"/>
</dbReference>
<dbReference type="InterPro" id="IPR010730">
    <property type="entry name" value="HET"/>
</dbReference>
<dbReference type="AlphaFoldDB" id="A0AAJ0B779"/>
<comment type="caution">
    <text evidence="2">The sequence shown here is derived from an EMBL/GenBank/DDBJ whole genome shotgun (WGS) entry which is preliminary data.</text>
</comment>
<reference evidence="2" key="1">
    <citation type="submission" date="2023-06" db="EMBL/GenBank/DDBJ databases">
        <title>Genome-scale phylogeny and comparative genomics of the fungal order Sordariales.</title>
        <authorList>
            <consortium name="Lawrence Berkeley National Laboratory"/>
            <person name="Hensen N."/>
            <person name="Bonometti L."/>
            <person name="Westerberg I."/>
            <person name="Brannstrom I.O."/>
            <person name="Guillou S."/>
            <person name="Cros-Aarteil S."/>
            <person name="Calhoun S."/>
            <person name="Haridas S."/>
            <person name="Kuo A."/>
            <person name="Mondo S."/>
            <person name="Pangilinan J."/>
            <person name="Riley R."/>
            <person name="Labutti K."/>
            <person name="Andreopoulos B."/>
            <person name="Lipzen A."/>
            <person name="Chen C."/>
            <person name="Yanf M."/>
            <person name="Daum C."/>
            <person name="Ng V."/>
            <person name="Clum A."/>
            <person name="Steindorff A."/>
            <person name="Ohm R."/>
            <person name="Martin F."/>
            <person name="Silar P."/>
            <person name="Natvig D."/>
            <person name="Lalanne C."/>
            <person name="Gautier V."/>
            <person name="Ament-Velasquez S.L."/>
            <person name="Kruys A."/>
            <person name="Hutchinson M.I."/>
            <person name="Powell A.J."/>
            <person name="Barry K."/>
            <person name="Miller A.N."/>
            <person name="Grigoriev I.V."/>
            <person name="Debuchy R."/>
            <person name="Gladieux P."/>
            <person name="Thoren M.H."/>
            <person name="Johannesson H."/>
        </authorList>
    </citation>
    <scope>NUCLEOTIDE SEQUENCE</scope>
    <source>
        <strain evidence="2">PSN4</strain>
    </source>
</reference>
<dbReference type="PANTHER" id="PTHR24148:SF64">
    <property type="entry name" value="HETEROKARYON INCOMPATIBILITY DOMAIN-CONTAINING PROTEIN"/>
    <property type="match status" value="1"/>
</dbReference>
<sequence length="675" mass="75323">MDNMNLAPPLTPYIYRPLRPPPSRTIRLLLLHPPSDNDNVCEGASDAPLVASLETHPLACAPPFDAISYVWDTGDTHTDSPAQSSSCNIAVGNKFAVPISQNLDWALRHARREQEQEQARGRAQPAAHRIWADAVCINQADDDERSAQVAFMGAIYAQAERVFVCMGNPPTPGADRAVMNLVQSVMRVLSNEDTDADGDDAIDAERDAWWAALREVLELPWFRRVWVIQEVGLARNPVVLYGHTSFRYRQLIATVEWSNTQKSLARHRLAPWRIHCEWEDWQQQSHEEDPEWKSEGPTFFDLLDDASLLSCRDPRDRVYAFLGHPLARGDPTSLGGTTRCRNGLDRPPIVIPDYTKDVNEVYTDVTKLCLGMVGLRALVAVEHDAQSLDDGAPSWVIRWHISNKPDNISLLPEPTFHAGGPPATADLVSFVPPIDGSRLTLQGTTADSLWKSFHIHFGFDEGTIHFTDADDHPTTTTTTQQKLDLHALLAILVRQDTPSAYSSNRYWATYRHPDHPLPLHMYKATLRAFAAVMCGGRPWELGVRSYLNGLLDFLRLVDGGAVRDCDDTGPANSDGSYDTALIFFRSMASVSAGRCFAITEQGRYCLVSHLARPGDQVCVLRGLDVPVIMRVVKGGGERRCRRILLEEAYVDRLMQGEAMGMMERGELVEEDFVVE</sequence>
<name>A0AAJ0B779_9PEZI</name>